<keyword evidence="3" id="KW-1185">Reference proteome</keyword>
<name>A0A8K0R3S7_9PLEO</name>
<protein>
    <submittedName>
        <fullName evidence="2">Uncharacterized protein</fullName>
    </submittedName>
</protein>
<evidence type="ECO:0000313" key="2">
    <source>
        <dbReference type="EMBL" id="KAH7084256.1"/>
    </source>
</evidence>
<feature type="chain" id="PRO_5035470817" evidence="1">
    <location>
        <begin position="21"/>
        <end position="91"/>
    </location>
</feature>
<sequence length="91" mass="10313">MKFITAIITVTGILIAQTVALPQFENVDCESCNEAFFYCKDNGVTEVTKKGEVQTCRDHVCCIRPECRQCPGEFTLCQNRFPRYCGNKPCH</sequence>
<feature type="signal peptide" evidence="1">
    <location>
        <begin position="1"/>
        <end position="20"/>
    </location>
</feature>
<reference evidence="2" key="1">
    <citation type="journal article" date="2021" name="Nat. Commun.">
        <title>Genetic determinants of endophytism in the Arabidopsis root mycobiome.</title>
        <authorList>
            <person name="Mesny F."/>
            <person name="Miyauchi S."/>
            <person name="Thiergart T."/>
            <person name="Pickel B."/>
            <person name="Atanasova L."/>
            <person name="Karlsson M."/>
            <person name="Huettel B."/>
            <person name="Barry K.W."/>
            <person name="Haridas S."/>
            <person name="Chen C."/>
            <person name="Bauer D."/>
            <person name="Andreopoulos W."/>
            <person name="Pangilinan J."/>
            <person name="LaButti K."/>
            <person name="Riley R."/>
            <person name="Lipzen A."/>
            <person name="Clum A."/>
            <person name="Drula E."/>
            <person name="Henrissat B."/>
            <person name="Kohler A."/>
            <person name="Grigoriev I.V."/>
            <person name="Martin F.M."/>
            <person name="Hacquard S."/>
        </authorList>
    </citation>
    <scope>NUCLEOTIDE SEQUENCE</scope>
    <source>
        <strain evidence="2">MPI-SDFR-AT-0120</strain>
    </source>
</reference>
<organism evidence="2 3">
    <name type="scientific">Paraphoma chrysanthemicola</name>
    <dbReference type="NCBI Taxonomy" id="798071"/>
    <lineage>
        <taxon>Eukaryota</taxon>
        <taxon>Fungi</taxon>
        <taxon>Dikarya</taxon>
        <taxon>Ascomycota</taxon>
        <taxon>Pezizomycotina</taxon>
        <taxon>Dothideomycetes</taxon>
        <taxon>Pleosporomycetidae</taxon>
        <taxon>Pleosporales</taxon>
        <taxon>Pleosporineae</taxon>
        <taxon>Phaeosphaeriaceae</taxon>
        <taxon>Paraphoma</taxon>
    </lineage>
</organism>
<dbReference type="EMBL" id="JAGMVJ010000012">
    <property type="protein sequence ID" value="KAH7084256.1"/>
    <property type="molecule type" value="Genomic_DNA"/>
</dbReference>
<accession>A0A8K0R3S7</accession>
<comment type="caution">
    <text evidence="2">The sequence shown here is derived from an EMBL/GenBank/DDBJ whole genome shotgun (WGS) entry which is preliminary data.</text>
</comment>
<evidence type="ECO:0000313" key="3">
    <source>
        <dbReference type="Proteomes" id="UP000813461"/>
    </source>
</evidence>
<dbReference type="Proteomes" id="UP000813461">
    <property type="component" value="Unassembled WGS sequence"/>
</dbReference>
<dbReference type="OrthoDB" id="3684436at2759"/>
<gene>
    <name evidence="2" type="ORF">FB567DRAFT_78307</name>
</gene>
<proteinExistence type="predicted"/>
<evidence type="ECO:0000256" key="1">
    <source>
        <dbReference type="SAM" id="SignalP"/>
    </source>
</evidence>
<keyword evidence="1" id="KW-0732">Signal</keyword>
<dbReference type="AlphaFoldDB" id="A0A8K0R3S7"/>